<dbReference type="GO" id="GO:0034511">
    <property type="term" value="F:U3 snoRNA binding"/>
    <property type="evidence" value="ECO:0007669"/>
    <property type="project" value="TreeGrafter"/>
</dbReference>
<dbReference type="GO" id="GO:0003924">
    <property type="term" value="F:GTPase activity"/>
    <property type="evidence" value="ECO:0007669"/>
    <property type="project" value="TreeGrafter"/>
</dbReference>
<evidence type="ECO:0000259" key="4">
    <source>
        <dbReference type="SMART" id="SM01362"/>
    </source>
</evidence>
<feature type="compositionally biased region" description="Low complexity" evidence="3">
    <location>
        <begin position="22"/>
        <end position="36"/>
    </location>
</feature>
<evidence type="ECO:0000313" key="5">
    <source>
        <dbReference type="EMBL" id="CAL5138745.1"/>
    </source>
</evidence>
<reference evidence="5" key="1">
    <citation type="submission" date="2024-06" db="EMBL/GenBank/DDBJ databases">
        <authorList>
            <person name="Liu X."/>
            <person name="Lenzi L."/>
            <person name="Haldenby T S."/>
            <person name="Uol C."/>
        </authorList>
    </citation>
    <scope>NUCLEOTIDE SEQUENCE</scope>
</reference>
<dbReference type="InterPro" id="IPR007034">
    <property type="entry name" value="BMS1_TSR1_C"/>
</dbReference>
<gene>
    <name evidence="5" type="ORF">CDAUBV1_LOCUS13554</name>
</gene>
<feature type="compositionally biased region" description="Basic and acidic residues" evidence="3">
    <location>
        <begin position="384"/>
        <end position="397"/>
    </location>
</feature>
<dbReference type="InterPro" id="IPR039761">
    <property type="entry name" value="Bms1/Tsr1"/>
</dbReference>
<dbReference type="GO" id="GO:0030688">
    <property type="term" value="C:preribosome, small subunit precursor"/>
    <property type="evidence" value="ECO:0007669"/>
    <property type="project" value="TreeGrafter"/>
</dbReference>
<feature type="domain" description="Ribosome biogenesis protein BMS1/TSR1 C-terminal" evidence="4">
    <location>
        <begin position="448"/>
        <end position="850"/>
    </location>
</feature>
<evidence type="ECO:0000256" key="1">
    <source>
        <dbReference type="ARBA" id="ARBA00037087"/>
    </source>
</evidence>
<feature type="compositionally biased region" description="Acidic residues" evidence="3">
    <location>
        <begin position="359"/>
        <end position="370"/>
    </location>
</feature>
<comment type="caution">
    <text evidence="5">The sequence shown here is derived from an EMBL/GenBank/DDBJ whole genome shotgun (WGS) entry which is preliminary data.</text>
</comment>
<dbReference type="GO" id="GO:0000462">
    <property type="term" value="P:maturation of SSU-rRNA from tricistronic rRNA transcript (SSU-rRNA, 5.8S rRNA, LSU-rRNA)"/>
    <property type="evidence" value="ECO:0007669"/>
    <property type="project" value="TreeGrafter"/>
</dbReference>
<organism evidence="5 6">
    <name type="scientific">Calicophoron daubneyi</name>
    <name type="common">Rumen fluke</name>
    <name type="synonym">Paramphistomum daubneyi</name>
    <dbReference type="NCBI Taxonomy" id="300641"/>
    <lineage>
        <taxon>Eukaryota</taxon>
        <taxon>Metazoa</taxon>
        <taxon>Spiralia</taxon>
        <taxon>Lophotrochozoa</taxon>
        <taxon>Platyhelminthes</taxon>
        <taxon>Trematoda</taxon>
        <taxon>Digenea</taxon>
        <taxon>Plagiorchiida</taxon>
        <taxon>Pronocephalata</taxon>
        <taxon>Paramphistomoidea</taxon>
        <taxon>Paramphistomidae</taxon>
        <taxon>Calicophoron</taxon>
    </lineage>
</organism>
<evidence type="ECO:0000256" key="3">
    <source>
        <dbReference type="SAM" id="MobiDB-lite"/>
    </source>
</evidence>
<dbReference type="Pfam" id="PF04950">
    <property type="entry name" value="RIBIOP_C"/>
    <property type="match status" value="2"/>
</dbReference>
<proteinExistence type="predicted"/>
<name>A0AAV2TPS1_CALDB</name>
<dbReference type="GO" id="GO:0000479">
    <property type="term" value="P:endonucleolytic cleavage of tricistronic rRNA transcript (SSU-rRNA, 5.8S rRNA, LSU-rRNA)"/>
    <property type="evidence" value="ECO:0007669"/>
    <property type="project" value="TreeGrafter"/>
</dbReference>
<accession>A0AAV2TPS1</accession>
<protein>
    <recommendedName>
        <fullName evidence="2">Pre-rRNA-processing protein TSR1 homolog</fullName>
    </recommendedName>
</protein>
<feature type="region of interest" description="Disordered" evidence="3">
    <location>
        <begin position="359"/>
        <end position="397"/>
    </location>
</feature>
<feature type="compositionally biased region" description="Basic residues" evidence="3">
    <location>
        <begin position="1"/>
        <end position="21"/>
    </location>
</feature>
<dbReference type="EMBL" id="CAXLJL010000523">
    <property type="protein sequence ID" value="CAL5138745.1"/>
    <property type="molecule type" value="Genomic_DNA"/>
</dbReference>
<dbReference type="PANTHER" id="PTHR12858:SF1">
    <property type="entry name" value="PRE-RRNA-PROCESSING PROTEIN TSR1 HOMOLOG"/>
    <property type="match status" value="1"/>
</dbReference>
<comment type="function">
    <text evidence="1">Required during maturation of the 40S ribosomal subunit in the nucleolus.</text>
</comment>
<dbReference type="PANTHER" id="PTHR12858">
    <property type="entry name" value="RIBOSOME BIOGENESIS PROTEIN"/>
    <property type="match status" value="1"/>
</dbReference>
<evidence type="ECO:0000313" key="6">
    <source>
        <dbReference type="Proteomes" id="UP001497525"/>
    </source>
</evidence>
<dbReference type="GO" id="GO:0005525">
    <property type="term" value="F:GTP binding"/>
    <property type="evidence" value="ECO:0007669"/>
    <property type="project" value="TreeGrafter"/>
</dbReference>
<feature type="region of interest" description="Disordered" evidence="3">
    <location>
        <begin position="1"/>
        <end position="40"/>
    </location>
</feature>
<evidence type="ECO:0000256" key="2">
    <source>
        <dbReference type="ARBA" id="ARBA00040070"/>
    </source>
</evidence>
<dbReference type="SMART" id="SM01362">
    <property type="entry name" value="DUF663"/>
    <property type="match status" value="1"/>
</dbReference>
<dbReference type="AlphaFoldDB" id="A0AAV2TPS1"/>
<sequence length="906" mass="101775">MVPPHRPGHLKQVNKRHKKARSSSVGISISSTPRSSKVLTKRERRLLSKQRRTIKVEELKKCVGLRGSKEQPLMCVVIPLTSSVPGYLAQLLLRKADPCAMLLEDPYANLQHVVYIQSPMLKKHYAIVTADCNDLFGCIDLAQLADWLVLLCPSDCSGFSPESNEFLTALYAQGLTNTSFAVMSSLCDVKGLKRDLQKRIPIPEDTIYRLNRTDHAIALLRHMSNSSAYSASLRANKMKGLPFTGFDHSAARYRAGLLADSLSVVTEQVTIPEEKTNVYLRITGCLRGAPIFLSEPLEQSRSDESGPLLYIPGWGEFPLAKASWTNDDGTTREWLSPILQGRSKGLCRKDTYPMKEYLESFDDDSDDPDKEESINGSQDLGELPEAKPHGDDDPVAEPKELDEYEDAEDMCFSDFAARTAESSQSSSLTASQLAKFREARMAELFPDEVETPSNLPARARFAKYRSLPRFHGSVWPIEKDIFPTHYENIACFRNYNRNRRSVLRYVRQRLAGVLAMEDPAYTNIKFIPSGIRPTLLLGPMDTNVLNMILKEHDRPPDAPDEMYVPPLVVWSLLPHENRISVSHFLMRRLTSDVLGEAETSVIGDVATKVIESGSWSSDSHTPMSLGEDADSQVVMNDEEIRNVLTGFRAQQARSRTASVHSLPLLAPSCEPVKSKELMLFQCGIRRFVSAPVYSTVTASPHEKAKFEKYFKPTSTGIIATTYGPVMYAPLNVLQFRVRVNEPAPGEMAKTYMSELVATGTLHSIDPSRLILKRIFLSGHPFRIHQRHVVARFMFFNPVDVDYFKSVPLMTKNGAVGHIKESLGTHGHMKCVFDRKLNAADVILMPLYKRVFPKWVYEPQIVKVFEPKCPGKLEKIDADWFEAAETLQLRKKPSERKSSDLMDDSSA</sequence>
<dbReference type="Proteomes" id="UP001497525">
    <property type="component" value="Unassembled WGS sequence"/>
</dbReference>